<dbReference type="Pfam" id="PF03109">
    <property type="entry name" value="ABC1"/>
    <property type="match status" value="2"/>
</dbReference>
<organism evidence="2 3">
    <name type="scientific">Cylindrotheca closterium</name>
    <dbReference type="NCBI Taxonomy" id="2856"/>
    <lineage>
        <taxon>Eukaryota</taxon>
        <taxon>Sar</taxon>
        <taxon>Stramenopiles</taxon>
        <taxon>Ochrophyta</taxon>
        <taxon>Bacillariophyta</taxon>
        <taxon>Bacillariophyceae</taxon>
        <taxon>Bacillariophycidae</taxon>
        <taxon>Bacillariales</taxon>
        <taxon>Bacillariaceae</taxon>
        <taxon>Cylindrotheca</taxon>
    </lineage>
</organism>
<dbReference type="InterPro" id="IPR051130">
    <property type="entry name" value="Mito_struct-func_regulator"/>
</dbReference>
<dbReference type="InterPro" id="IPR011009">
    <property type="entry name" value="Kinase-like_dom_sf"/>
</dbReference>
<dbReference type="EMBL" id="CAKOGP040000001">
    <property type="protein sequence ID" value="CAJ1895898.1"/>
    <property type="molecule type" value="Genomic_DNA"/>
</dbReference>
<dbReference type="SUPFAM" id="SSF56112">
    <property type="entry name" value="Protein kinase-like (PK-like)"/>
    <property type="match status" value="1"/>
</dbReference>
<dbReference type="PANTHER" id="PTHR43173:SF34">
    <property type="entry name" value="ABC1 ATYPICAL KINASE-LIKE DOMAIN-CONTAINING PROTEIN"/>
    <property type="match status" value="1"/>
</dbReference>
<reference evidence="2" key="1">
    <citation type="submission" date="2023-08" db="EMBL/GenBank/DDBJ databases">
        <authorList>
            <person name="Audoor S."/>
            <person name="Bilcke G."/>
        </authorList>
    </citation>
    <scope>NUCLEOTIDE SEQUENCE</scope>
</reference>
<comment type="caution">
    <text evidence="2">The sequence shown here is derived from an EMBL/GenBank/DDBJ whole genome shotgun (WGS) entry which is preliminary data.</text>
</comment>
<accession>A0AAD2CA64</accession>
<dbReference type="PANTHER" id="PTHR43173">
    <property type="entry name" value="ABC1 FAMILY PROTEIN"/>
    <property type="match status" value="1"/>
</dbReference>
<evidence type="ECO:0000259" key="1">
    <source>
        <dbReference type="Pfam" id="PF03109"/>
    </source>
</evidence>
<dbReference type="Proteomes" id="UP001295423">
    <property type="component" value="Unassembled WGS sequence"/>
</dbReference>
<sequence>MCHQSNNVGTTGMGMIGNFGKVKSGGIVLLGATTIQLAKFLTSEVFSRALYFWVQAGPIVVHYKFTRWFLKKTKAPLEKRNEVYDSLHNKYSKRSFDIALHLRGLYVKMAQIISSRPDFVPPQYVDIFITAEDSLPQWSIDEVVNEINGTLHSEFGLSFDDVFEGIESIALGSASIGQVHKAKLKPEYASAGGYKGGDIVAVKVMHRGAEGRFHHDFQVFRWLCKVALKGWGPILDECYSQIMSEFDYRNEARSLSRVRRNMMISPFQGRIVVPEPVSKLSSKELLIMQMLEGKKWSEAIEDDLALALGGKEEASALIKAKRLDLILGKEKRQALREGATDASVGGKSSSFDWMKGLDLKKKLRLYSLYKRTKSYVDLMVDVQGHQILTNGVFQGDPHNGNILLMPNGSLGLIDYGQTKTLSHEQRLGVARIVLALGRKSGRAEIAKEMRALGFETKFGNEKTLAKYASLFFDSDVAAKDEGCSTPQLYFAKLTAEDPLVHVPDVAIFVARASFILRGMGTILDKQICTASRWMSQAEDALREQGHEDAAPL</sequence>
<feature type="domain" description="ABC1 atypical kinase-like" evidence="1">
    <location>
        <begin position="145"/>
        <end position="298"/>
    </location>
</feature>
<dbReference type="InterPro" id="IPR004147">
    <property type="entry name" value="ABC1_dom"/>
</dbReference>
<proteinExistence type="predicted"/>
<feature type="domain" description="ABC1 atypical kinase-like" evidence="1">
    <location>
        <begin position="352"/>
        <end position="437"/>
    </location>
</feature>
<dbReference type="AlphaFoldDB" id="A0AAD2CA64"/>
<name>A0AAD2CA64_9STRA</name>
<dbReference type="CDD" id="cd05121">
    <property type="entry name" value="ABC1_ADCK3-like"/>
    <property type="match status" value="1"/>
</dbReference>
<gene>
    <name evidence="2" type="ORF">CYCCA115_LOCUS186</name>
</gene>
<evidence type="ECO:0000313" key="2">
    <source>
        <dbReference type="EMBL" id="CAJ1895898.1"/>
    </source>
</evidence>
<protein>
    <recommendedName>
        <fullName evidence="1">ABC1 atypical kinase-like domain-containing protein</fullName>
    </recommendedName>
</protein>
<keyword evidence="3" id="KW-1185">Reference proteome</keyword>
<evidence type="ECO:0000313" key="3">
    <source>
        <dbReference type="Proteomes" id="UP001295423"/>
    </source>
</evidence>